<accession>A0A0E9U311</accession>
<proteinExistence type="predicted"/>
<evidence type="ECO:0000313" key="1">
    <source>
        <dbReference type="EMBL" id="JAH60137.1"/>
    </source>
</evidence>
<dbReference type="AlphaFoldDB" id="A0A0E9U311"/>
<reference evidence="1" key="1">
    <citation type="submission" date="2014-11" db="EMBL/GenBank/DDBJ databases">
        <authorList>
            <person name="Amaro Gonzalez C."/>
        </authorList>
    </citation>
    <scope>NUCLEOTIDE SEQUENCE</scope>
</reference>
<protein>
    <submittedName>
        <fullName evidence="1">Uncharacterized protein</fullName>
    </submittedName>
</protein>
<dbReference type="EMBL" id="GBXM01048440">
    <property type="protein sequence ID" value="JAH60137.1"/>
    <property type="molecule type" value="Transcribed_RNA"/>
</dbReference>
<organism evidence="1">
    <name type="scientific">Anguilla anguilla</name>
    <name type="common">European freshwater eel</name>
    <name type="synonym">Muraena anguilla</name>
    <dbReference type="NCBI Taxonomy" id="7936"/>
    <lineage>
        <taxon>Eukaryota</taxon>
        <taxon>Metazoa</taxon>
        <taxon>Chordata</taxon>
        <taxon>Craniata</taxon>
        <taxon>Vertebrata</taxon>
        <taxon>Euteleostomi</taxon>
        <taxon>Actinopterygii</taxon>
        <taxon>Neopterygii</taxon>
        <taxon>Teleostei</taxon>
        <taxon>Anguilliformes</taxon>
        <taxon>Anguillidae</taxon>
        <taxon>Anguilla</taxon>
    </lineage>
</organism>
<reference evidence="1" key="2">
    <citation type="journal article" date="2015" name="Fish Shellfish Immunol.">
        <title>Early steps in the European eel (Anguilla anguilla)-Vibrio vulnificus interaction in the gills: Role of the RtxA13 toxin.</title>
        <authorList>
            <person name="Callol A."/>
            <person name="Pajuelo D."/>
            <person name="Ebbesson L."/>
            <person name="Teles M."/>
            <person name="MacKenzie S."/>
            <person name="Amaro C."/>
        </authorList>
    </citation>
    <scope>NUCLEOTIDE SEQUENCE</scope>
</reference>
<name>A0A0E9U311_ANGAN</name>
<sequence length="70" mass="7737">MVAADRKGAHLQTWKALANINDPNRSTQQACNPAPSSKEKQSSLLVDTYLQYKVVYSGIANAKQECCHED</sequence>